<name>A0A6I8VR14_DROPS</name>
<organism evidence="15 16">
    <name type="scientific">Drosophila pseudoobscura pseudoobscura</name>
    <name type="common">Fruit fly</name>
    <dbReference type="NCBI Taxonomy" id="46245"/>
    <lineage>
        <taxon>Eukaryota</taxon>
        <taxon>Metazoa</taxon>
        <taxon>Ecdysozoa</taxon>
        <taxon>Arthropoda</taxon>
        <taxon>Hexapoda</taxon>
        <taxon>Insecta</taxon>
        <taxon>Pterygota</taxon>
        <taxon>Neoptera</taxon>
        <taxon>Endopterygota</taxon>
        <taxon>Diptera</taxon>
        <taxon>Brachycera</taxon>
        <taxon>Muscomorpha</taxon>
        <taxon>Ephydroidea</taxon>
        <taxon>Drosophilidae</taxon>
        <taxon>Drosophila</taxon>
        <taxon>Sophophora</taxon>
    </lineage>
</organism>
<evidence type="ECO:0000313" key="15">
    <source>
        <dbReference type="Proteomes" id="UP000001819"/>
    </source>
</evidence>
<evidence type="ECO:0000256" key="11">
    <source>
        <dbReference type="ARBA" id="ARBA00023004"/>
    </source>
</evidence>
<evidence type="ECO:0000259" key="14">
    <source>
        <dbReference type="PROSITE" id="PS51471"/>
    </source>
</evidence>
<comment type="cofactor">
    <cofactor evidence="1">
        <name>L-ascorbate</name>
        <dbReference type="ChEBI" id="CHEBI:38290"/>
    </cofactor>
</comment>
<dbReference type="ExpressionAtlas" id="A0A6I8VR14">
    <property type="expression patterns" value="baseline"/>
</dbReference>
<feature type="domain" description="Fe2OG dioxygenase" evidence="14">
    <location>
        <begin position="370"/>
        <end position="484"/>
    </location>
</feature>
<keyword evidence="15" id="KW-1185">Reference proteome</keyword>
<dbReference type="GO" id="GO:0005788">
    <property type="term" value="C:endoplasmic reticulum lumen"/>
    <property type="evidence" value="ECO:0007669"/>
    <property type="project" value="UniProtKB-SubCell"/>
</dbReference>
<proteinExistence type="inferred from homology"/>
<evidence type="ECO:0000256" key="8">
    <source>
        <dbReference type="ARBA" id="ARBA00022896"/>
    </source>
</evidence>
<keyword evidence="7" id="KW-0256">Endoplasmic reticulum</keyword>
<reference evidence="16" key="2">
    <citation type="submission" date="2025-08" db="UniProtKB">
        <authorList>
            <consortium name="RefSeq"/>
        </authorList>
    </citation>
    <scope>IDENTIFICATION</scope>
    <source>
        <strain evidence="16">MV-25-SWS-2005</strain>
        <tissue evidence="16">Whole body</tissue>
    </source>
</reference>
<dbReference type="Gene3D" id="2.60.120.620">
    <property type="entry name" value="q2cbj1_9rhob like domain"/>
    <property type="match status" value="1"/>
</dbReference>
<comment type="subcellular location">
    <subcellularLocation>
        <location evidence="3">Endoplasmic reticulum lumen</location>
    </subcellularLocation>
</comment>
<evidence type="ECO:0000256" key="3">
    <source>
        <dbReference type="ARBA" id="ARBA00004319"/>
    </source>
</evidence>
<dbReference type="PANTHER" id="PTHR10869">
    <property type="entry name" value="PROLYL 4-HYDROXYLASE ALPHA SUBUNIT"/>
    <property type="match status" value="1"/>
</dbReference>
<dbReference type="PANTHER" id="PTHR10869:SF244">
    <property type="entry name" value="PROLYL 4-HYDROXYLASE SUBUNIT ALPHA-2"/>
    <property type="match status" value="1"/>
</dbReference>
<dbReference type="Gene3D" id="6.10.140.1460">
    <property type="match status" value="1"/>
</dbReference>
<dbReference type="Proteomes" id="UP000001819">
    <property type="component" value="Chromosome 2"/>
</dbReference>
<evidence type="ECO:0000256" key="4">
    <source>
        <dbReference type="ARBA" id="ARBA00006511"/>
    </source>
</evidence>
<dbReference type="Pfam" id="PF13640">
    <property type="entry name" value="2OG-FeII_Oxy_3"/>
    <property type="match status" value="1"/>
</dbReference>
<dbReference type="Gene3D" id="1.25.40.10">
    <property type="entry name" value="Tetratricopeptide repeat domain"/>
    <property type="match status" value="1"/>
</dbReference>
<keyword evidence="8" id="KW-0847">Vitamin C</keyword>
<reference evidence="15" key="1">
    <citation type="submission" date="2024-06" db="UniProtKB">
        <authorList>
            <consortium name="RefSeq"/>
        </authorList>
    </citation>
    <scope>NUCLEOTIDE SEQUENCE [LARGE SCALE GENOMIC DNA]</scope>
    <source>
        <strain evidence="15">MV2-25</strain>
    </source>
</reference>
<dbReference type="GO" id="GO:0031418">
    <property type="term" value="F:L-ascorbic acid binding"/>
    <property type="evidence" value="ECO:0007669"/>
    <property type="project" value="UniProtKB-KW"/>
</dbReference>
<keyword evidence="9" id="KW-0223">Dioxygenase</keyword>
<keyword evidence="10" id="KW-0560">Oxidoreductase</keyword>
<evidence type="ECO:0000256" key="9">
    <source>
        <dbReference type="ARBA" id="ARBA00022964"/>
    </source>
</evidence>
<accession>A0A6I8VR14</accession>
<dbReference type="InterPro" id="IPR006620">
    <property type="entry name" value="Pro_4_hyd_alph"/>
</dbReference>
<keyword evidence="13" id="KW-0732">Signal</keyword>
<evidence type="ECO:0000256" key="13">
    <source>
        <dbReference type="SAM" id="SignalP"/>
    </source>
</evidence>
<gene>
    <name evidence="16" type="primary">LOC6897316</name>
</gene>
<protein>
    <recommendedName>
        <fullName evidence="5">procollagen-proline 4-dioxygenase</fullName>
        <ecNumber evidence="5">1.14.11.2</ecNumber>
    </recommendedName>
</protein>
<dbReference type="InterPro" id="IPR045054">
    <property type="entry name" value="P4HA-like"/>
</dbReference>
<dbReference type="InterPro" id="IPR013547">
    <property type="entry name" value="P4H_N"/>
</dbReference>
<feature type="chain" id="PRO_5026088345" description="procollagen-proline 4-dioxygenase" evidence="13">
    <location>
        <begin position="21"/>
        <end position="525"/>
    </location>
</feature>
<evidence type="ECO:0000256" key="5">
    <source>
        <dbReference type="ARBA" id="ARBA00012269"/>
    </source>
</evidence>
<dbReference type="InterPro" id="IPR044862">
    <property type="entry name" value="Pro_4_hyd_alph_FE2OG_OXY"/>
</dbReference>
<dbReference type="AlphaFoldDB" id="A0A6I8VR14"/>
<evidence type="ECO:0000256" key="1">
    <source>
        <dbReference type="ARBA" id="ARBA00001961"/>
    </source>
</evidence>
<sequence>MSGFGLKIVLFLLAQAAALGLVWNQLELEQTEQLLVENLKQYLLELRQRHQMIKKTLHQLRAESGRDGEFFEIHLSVPQRAMALIRRLHEDWPNWMVYLNATEGGEGQIIVAKELRQRLPKREDLIQAANDVHKLQITYNLKPHDQYFRPLNSRDCLALGTYLAHQRNHQHAEEWLKLSLKLYRAGETKNRTSFYKDAQYKHLLYHLGVTKYAQNPSDGYALKLIAKAYSLAPHDEQIVDHAEYVLEQRPYFDGCRGAFPTKSHHHSLHCRYHNKGSAFSRLAPLKLEIFSHDPYVVIYHDVLYDAEMQGLIDSTRRRMSRSMVQYEIRQIEISEQRTSKEAPFTEKNDPQLLKRIYDRLKDMTGCNMLRSEHLSILLYDQGGHHDPHVDYHDLYWHPQEYEYHPFGDRQASVVFYLNDVEDGGETVFPKLQLVIPPTKGSALMWHNLRPWGEGDPRTQHASCPVLSGYKQGKAAILYPSVLTLLPSLVAIQWILQGTRDLVTAKDALSKRLKSLHSHMGHAPLQ</sequence>
<dbReference type="PROSITE" id="PS51471">
    <property type="entry name" value="FE2OG_OXY"/>
    <property type="match status" value="1"/>
</dbReference>
<keyword evidence="6" id="KW-0479">Metal-binding</keyword>
<dbReference type="RefSeq" id="XP_033233169.1">
    <property type="nucleotide sequence ID" value="XM_033377278.1"/>
</dbReference>
<keyword evidence="11" id="KW-0408">Iron</keyword>
<dbReference type="Pfam" id="PF08336">
    <property type="entry name" value="P4Ha_N"/>
    <property type="match status" value="1"/>
</dbReference>
<dbReference type="GO" id="GO:0005506">
    <property type="term" value="F:iron ion binding"/>
    <property type="evidence" value="ECO:0007669"/>
    <property type="project" value="InterPro"/>
</dbReference>
<comment type="similarity">
    <text evidence="4">Belongs to the P4HA family.</text>
</comment>
<feature type="signal peptide" evidence="13">
    <location>
        <begin position="1"/>
        <end position="20"/>
    </location>
</feature>
<dbReference type="InterPro" id="IPR005123">
    <property type="entry name" value="Oxoglu/Fe-dep_dioxygenase_dom"/>
</dbReference>
<comment type="function">
    <text evidence="2">Catalyzes the post-translational formation of 4-hydroxyproline in -Xaa-Pro-Gly- sequences in collagens and other proteins.</text>
</comment>
<dbReference type="EC" id="1.14.11.2" evidence="5"/>
<dbReference type="InParanoid" id="A0A6I8VR14"/>
<evidence type="ECO:0000256" key="7">
    <source>
        <dbReference type="ARBA" id="ARBA00022824"/>
    </source>
</evidence>
<keyword evidence="12" id="KW-0325">Glycoprotein</keyword>
<dbReference type="InterPro" id="IPR011990">
    <property type="entry name" value="TPR-like_helical_dom_sf"/>
</dbReference>
<dbReference type="GO" id="GO:0004656">
    <property type="term" value="F:procollagen-proline 4-dioxygenase activity"/>
    <property type="evidence" value="ECO:0007669"/>
    <property type="project" value="UniProtKB-EC"/>
</dbReference>
<evidence type="ECO:0000256" key="2">
    <source>
        <dbReference type="ARBA" id="ARBA00002035"/>
    </source>
</evidence>
<dbReference type="SMART" id="SM00702">
    <property type="entry name" value="P4Hc"/>
    <property type="match status" value="1"/>
</dbReference>
<evidence type="ECO:0000256" key="10">
    <source>
        <dbReference type="ARBA" id="ARBA00023002"/>
    </source>
</evidence>
<evidence type="ECO:0000256" key="12">
    <source>
        <dbReference type="ARBA" id="ARBA00023180"/>
    </source>
</evidence>
<evidence type="ECO:0000256" key="6">
    <source>
        <dbReference type="ARBA" id="ARBA00022723"/>
    </source>
</evidence>
<evidence type="ECO:0000313" key="16">
    <source>
        <dbReference type="RefSeq" id="XP_033233169.1"/>
    </source>
</evidence>